<gene>
    <name evidence="2" type="ORF">SAMN04487997_1109</name>
</gene>
<dbReference type="AlphaFoldDB" id="A0A1H6S6H4"/>
<evidence type="ECO:0008006" key="4">
    <source>
        <dbReference type="Google" id="ProtNLM"/>
    </source>
</evidence>
<keyword evidence="3" id="KW-1185">Reference proteome</keyword>
<feature type="transmembrane region" description="Helical" evidence="1">
    <location>
        <begin position="30"/>
        <end position="50"/>
    </location>
</feature>
<organism evidence="2 3">
    <name type="scientific">Frateuria terrea</name>
    <dbReference type="NCBI Taxonomy" id="529704"/>
    <lineage>
        <taxon>Bacteria</taxon>
        <taxon>Pseudomonadati</taxon>
        <taxon>Pseudomonadota</taxon>
        <taxon>Gammaproteobacteria</taxon>
        <taxon>Lysobacterales</taxon>
        <taxon>Rhodanobacteraceae</taxon>
        <taxon>Frateuria</taxon>
    </lineage>
</organism>
<keyword evidence="1" id="KW-0472">Membrane</keyword>
<dbReference type="InterPro" id="IPR025489">
    <property type="entry name" value="DUF4381"/>
</dbReference>
<keyword evidence="1" id="KW-1133">Transmembrane helix</keyword>
<accession>A0A1H6S6H4</accession>
<dbReference type="Proteomes" id="UP000199420">
    <property type="component" value="Unassembled WGS sequence"/>
</dbReference>
<sequence>MTWHLPTPDGPALRDIHPPPPPPWWPPAPGWWLLAALVLLLVGSGAWLWLRARRRRRARAGILAEVDALATCHAGDAQALAAGLHQLLRRVARLYDPAAAHLRGEAWREALARAPVDADTLQRLLALEPAMYRPQPYDTSAALAAVRRWLCAALAVQNRRARRA</sequence>
<dbReference type="OrthoDB" id="5955310at2"/>
<evidence type="ECO:0000313" key="3">
    <source>
        <dbReference type="Proteomes" id="UP000199420"/>
    </source>
</evidence>
<dbReference type="STRING" id="529704.SAMN02927913_1025"/>
<protein>
    <recommendedName>
        <fullName evidence="4">DUF4381 domain-containing protein</fullName>
    </recommendedName>
</protein>
<dbReference type="Pfam" id="PF14316">
    <property type="entry name" value="DUF4381"/>
    <property type="match status" value="1"/>
</dbReference>
<dbReference type="EMBL" id="FNYC01000002">
    <property type="protein sequence ID" value="SEI59325.1"/>
    <property type="molecule type" value="Genomic_DNA"/>
</dbReference>
<evidence type="ECO:0000256" key="1">
    <source>
        <dbReference type="SAM" id="Phobius"/>
    </source>
</evidence>
<reference evidence="2 3" key="1">
    <citation type="submission" date="2016-10" db="EMBL/GenBank/DDBJ databases">
        <authorList>
            <person name="de Groot N.N."/>
        </authorList>
    </citation>
    <scope>NUCLEOTIDE SEQUENCE [LARGE SCALE GENOMIC DNA]</scope>
    <source>
        <strain evidence="2 3">DSM 26515</strain>
    </source>
</reference>
<dbReference type="RefSeq" id="WP_091334470.1">
    <property type="nucleotide sequence ID" value="NZ_FNYC01000002.1"/>
</dbReference>
<keyword evidence="1" id="KW-0812">Transmembrane</keyword>
<proteinExistence type="predicted"/>
<evidence type="ECO:0000313" key="2">
    <source>
        <dbReference type="EMBL" id="SEI59325.1"/>
    </source>
</evidence>
<name>A0A1H6S6H4_9GAMM</name>